<evidence type="ECO:0000256" key="1">
    <source>
        <dbReference type="SAM" id="Phobius"/>
    </source>
</evidence>
<dbReference type="RefSeq" id="WP_006932466.1">
    <property type="nucleotide sequence ID" value="NZ_AAUW01000003.1"/>
</dbReference>
<dbReference type="Proteomes" id="UP000004848">
    <property type="component" value="Unassembled WGS sequence"/>
</dbReference>
<reference evidence="2 3" key="1">
    <citation type="submission" date="2006-05" db="EMBL/GenBank/DDBJ databases">
        <authorList>
            <person name="King G."/>
            <person name="Ferriera S."/>
            <person name="Johnson J."/>
            <person name="Kravitz S."/>
            <person name="Beeson K."/>
            <person name="Sutton G."/>
            <person name="Rogers Y.-H."/>
            <person name="Friedman R."/>
            <person name="Frazier M."/>
            <person name="Venter J.C."/>
        </authorList>
    </citation>
    <scope>NUCLEOTIDE SEQUENCE [LARGE SCALE GENOMIC DNA]</scope>
    <source>
        <strain evidence="3">ATCC 25650 / DSM 13394 / JCM 20685 / NBRC 16684 / NCIMB 2208 / IAM 12614 / B1</strain>
    </source>
</reference>
<sequence>MTGSVPLWVKLAGVAAAVYCIAVFGALYRYNQSILANASFAEITGGGFIYNYRIADIRAGITVGLVKPLPLGTRLVAEFERPQGGKIEIEKAVSHARRNYSFETPSLSDVEADRTYTAVLHVLDAKTGQEIEQHEKGLKSGVAPKAMPTKALTIGPGYHINPEIQPAPKG</sequence>
<evidence type="ECO:0000313" key="3">
    <source>
        <dbReference type="Proteomes" id="UP000004848"/>
    </source>
</evidence>
<organism evidence="2 3">
    <name type="scientific">Roseibium aggregatum (strain ATCC 25650 / DSM 13394 / JCM 20685 / NBRC 16684 / NCIMB 2208 / IAM 12614 / B1)</name>
    <name type="common">Stappia aggregata</name>
    <dbReference type="NCBI Taxonomy" id="384765"/>
    <lineage>
        <taxon>Bacteria</taxon>
        <taxon>Pseudomonadati</taxon>
        <taxon>Pseudomonadota</taxon>
        <taxon>Alphaproteobacteria</taxon>
        <taxon>Hyphomicrobiales</taxon>
        <taxon>Stappiaceae</taxon>
        <taxon>Roseibium</taxon>
    </lineage>
</organism>
<dbReference type="eggNOG" id="ENOG5033G15">
    <property type="taxonomic scope" value="Bacteria"/>
</dbReference>
<dbReference type="GeneID" id="68845321"/>
<dbReference type="AlphaFoldDB" id="A0NP23"/>
<keyword evidence="1" id="KW-1133">Transmembrane helix</keyword>
<name>A0NP23_ROSAI</name>
<comment type="caution">
    <text evidence="2">The sequence shown here is derived from an EMBL/GenBank/DDBJ whole genome shotgun (WGS) entry which is preliminary data.</text>
</comment>
<accession>A0NP23</accession>
<keyword evidence="1" id="KW-0812">Transmembrane</keyword>
<protein>
    <submittedName>
        <fullName evidence="2">Uncharacterized protein</fullName>
    </submittedName>
</protein>
<evidence type="ECO:0000313" key="2">
    <source>
        <dbReference type="EMBL" id="EAV45186.1"/>
    </source>
</evidence>
<dbReference type="OrthoDB" id="7916166at2"/>
<dbReference type="EMBL" id="AAUW01000003">
    <property type="protein sequence ID" value="EAV45186.1"/>
    <property type="molecule type" value="Genomic_DNA"/>
</dbReference>
<gene>
    <name evidence="2" type="ORF">SIAM614_17714</name>
</gene>
<keyword evidence="1" id="KW-0472">Membrane</keyword>
<feature type="transmembrane region" description="Helical" evidence="1">
    <location>
        <begin position="7"/>
        <end position="28"/>
    </location>
</feature>
<proteinExistence type="predicted"/>